<keyword evidence="1" id="KW-0479">Metal-binding</keyword>
<dbReference type="GO" id="GO:0031519">
    <property type="term" value="C:PcG protein complex"/>
    <property type="evidence" value="ECO:0007669"/>
    <property type="project" value="TreeGrafter"/>
</dbReference>
<feature type="region of interest" description="Disordered" evidence="6">
    <location>
        <begin position="229"/>
        <end position="321"/>
    </location>
</feature>
<dbReference type="GO" id="GO:0008270">
    <property type="term" value="F:zinc ion binding"/>
    <property type="evidence" value="ECO:0007669"/>
    <property type="project" value="UniProtKB-KW"/>
</dbReference>
<dbReference type="Pfam" id="PF00096">
    <property type="entry name" value="zf-C2H2"/>
    <property type="match status" value="2"/>
</dbReference>
<dbReference type="PANTHER" id="PTHR14003:SF26">
    <property type="entry name" value="ZINC FINGER PROTEIN 367"/>
    <property type="match status" value="1"/>
</dbReference>
<keyword evidence="2" id="KW-0677">Repeat</keyword>
<dbReference type="InterPro" id="IPR013087">
    <property type="entry name" value="Znf_C2H2_type"/>
</dbReference>
<dbReference type="PANTHER" id="PTHR14003">
    <property type="entry name" value="TRANSCRIPTIONAL REPRESSOR PROTEIN YY"/>
    <property type="match status" value="1"/>
</dbReference>
<dbReference type="GO" id="GO:0000785">
    <property type="term" value="C:chromatin"/>
    <property type="evidence" value="ECO:0007669"/>
    <property type="project" value="TreeGrafter"/>
</dbReference>
<evidence type="ECO:0000256" key="4">
    <source>
        <dbReference type="ARBA" id="ARBA00022833"/>
    </source>
</evidence>
<evidence type="ECO:0000256" key="2">
    <source>
        <dbReference type="ARBA" id="ARBA00022737"/>
    </source>
</evidence>
<dbReference type="GO" id="GO:0000981">
    <property type="term" value="F:DNA-binding transcription factor activity, RNA polymerase II-specific"/>
    <property type="evidence" value="ECO:0007669"/>
    <property type="project" value="TreeGrafter"/>
</dbReference>
<comment type="caution">
    <text evidence="8">The sequence shown here is derived from an EMBL/GenBank/DDBJ whole genome shotgun (WGS) entry which is preliminary data.</text>
</comment>
<feature type="region of interest" description="Disordered" evidence="6">
    <location>
        <begin position="49"/>
        <end position="91"/>
    </location>
</feature>
<dbReference type="GO" id="GO:0005667">
    <property type="term" value="C:transcription regulator complex"/>
    <property type="evidence" value="ECO:0007669"/>
    <property type="project" value="TreeGrafter"/>
</dbReference>
<sequence>MEQVSTPMAERLRDYLCYSHDVKVSGDSLNVQPGYSVYDLLQSSKTKTEADFSSAPHETDVSTPDQKIPNATLDSSGSGDVDHLRRRGRPRSEDIELLQNVGKRAKSLIQCKFCFREFPREKSLQAHIRVHTGERPFVCDYPGCGRRFTQSGQLNTHQRLHTGEKPFTCSTPGCTSRFTHANRQCSLHPKSALHRVPPEDCVPCAKILNEASPDVREWFQRFYRQRMERTPAKGARRPAAKEQCQTPTRSTELDGGRLSRLKRGLAPLLQQHGEPEPPAEPDTPAEPRRPECREQPPPPEPVRMSPRKHPRPVIVSPPRRPLPVTEMFPEPLSLVVRRSPRRHPPARPAAAAGWDSDENTPVRQSPRREEARRRYQALLAGSPVRNPKKRWFIQCLKDQMSGTLSLSPAKTPASAVGSPAAAHVPTITQRRLNLDAIDDPPPRPSVIRAGASRMVGAMALVELSNTRCWEGQAAPPQQ</sequence>
<evidence type="ECO:0000313" key="9">
    <source>
        <dbReference type="Proteomes" id="UP000440578"/>
    </source>
</evidence>
<evidence type="ECO:0000313" key="8">
    <source>
        <dbReference type="EMBL" id="KAF0304465.1"/>
    </source>
</evidence>
<evidence type="ECO:0000256" key="6">
    <source>
        <dbReference type="SAM" id="MobiDB-lite"/>
    </source>
</evidence>
<dbReference type="PROSITE" id="PS00028">
    <property type="entry name" value="ZINC_FINGER_C2H2_1"/>
    <property type="match status" value="2"/>
</dbReference>
<feature type="domain" description="C2H2-type" evidence="7">
    <location>
        <begin position="109"/>
        <end position="136"/>
    </location>
</feature>
<feature type="region of interest" description="Disordered" evidence="6">
    <location>
        <begin position="339"/>
        <end position="372"/>
    </location>
</feature>
<organism evidence="8 9">
    <name type="scientific">Amphibalanus amphitrite</name>
    <name type="common">Striped barnacle</name>
    <name type="synonym">Balanus amphitrite</name>
    <dbReference type="NCBI Taxonomy" id="1232801"/>
    <lineage>
        <taxon>Eukaryota</taxon>
        <taxon>Metazoa</taxon>
        <taxon>Ecdysozoa</taxon>
        <taxon>Arthropoda</taxon>
        <taxon>Crustacea</taxon>
        <taxon>Multicrustacea</taxon>
        <taxon>Cirripedia</taxon>
        <taxon>Thoracica</taxon>
        <taxon>Thoracicalcarea</taxon>
        <taxon>Balanomorpha</taxon>
        <taxon>Balanoidea</taxon>
        <taxon>Balanidae</taxon>
        <taxon>Amphibalaninae</taxon>
        <taxon>Amphibalanus</taxon>
    </lineage>
</organism>
<dbReference type="OrthoDB" id="3437960at2759"/>
<dbReference type="PROSITE" id="PS50157">
    <property type="entry name" value="ZINC_FINGER_C2H2_2"/>
    <property type="match status" value="2"/>
</dbReference>
<dbReference type="SUPFAM" id="SSF57667">
    <property type="entry name" value="beta-beta-alpha zinc fingers"/>
    <property type="match status" value="1"/>
</dbReference>
<evidence type="ECO:0000256" key="3">
    <source>
        <dbReference type="ARBA" id="ARBA00022771"/>
    </source>
</evidence>
<feature type="compositionally biased region" description="Basic and acidic residues" evidence="6">
    <location>
        <begin position="285"/>
        <end position="294"/>
    </location>
</feature>
<dbReference type="FunFam" id="3.30.160.60:FF:000474">
    <property type="entry name" value="zinc finger protein 367"/>
    <property type="match status" value="1"/>
</dbReference>
<dbReference type="Gene3D" id="3.30.160.60">
    <property type="entry name" value="Classic Zinc Finger"/>
    <property type="match status" value="3"/>
</dbReference>
<dbReference type="Proteomes" id="UP000440578">
    <property type="component" value="Unassembled WGS sequence"/>
</dbReference>
<evidence type="ECO:0000256" key="5">
    <source>
        <dbReference type="PROSITE-ProRule" id="PRU00042"/>
    </source>
</evidence>
<dbReference type="InterPro" id="IPR036236">
    <property type="entry name" value="Znf_C2H2_sf"/>
</dbReference>
<evidence type="ECO:0000256" key="1">
    <source>
        <dbReference type="ARBA" id="ARBA00022723"/>
    </source>
</evidence>
<feature type="domain" description="C2H2-type" evidence="7">
    <location>
        <begin position="137"/>
        <end position="166"/>
    </location>
</feature>
<keyword evidence="9" id="KW-1185">Reference proteome</keyword>
<dbReference type="EMBL" id="VIIS01000843">
    <property type="protein sequence ID" value="KAF0304465.1"/>
    <property type="molecule type" value="Genomic_DNA"/>
</dbReference>
<dbReference type="GO" id="GO:0000978">
    <property type="term" value="F:RNA polymerase II cis-regulatory region sequence-specific DNA binding"/>
    <property type="evidence" value="ECO:0007669"/>
    <property type="project" value="TreeGrafter"/>
</dbReference>
<gene>
    <name evidence="8" type="primary">Znf367</name>
    <name evidence="8" type="ORF">FJT64_023684</name>
</gene>
<protein>
    <submittedName>
        <fullName evidence="8">Zinc finger protein 367</fullName>
    </submittedName>
</protein>
<accession>A0A6A4WCV4</accession>
<reference evidence="8 9" key="1">
    <citation type="submission" date="2019-07" db="EMBL/GenBank/DDBJ databases">
        <title>Draft genome assembly of a fouling barnacle, Amphibalanus amphitrite (Darwin, 1854): The first reference genome for Thecostraca.</title>
        <authorList>
            <person name="Kim W."/>
        </authorList>
    </citation>
    <scope>NUCLEOTIDE SEQUENCE [LARGE SCALE GENOMIC DNA]</scope>
    <source>
        <strain evidence="8">SNU_AA5</strain>
        <tissue evidence="8">Soma without cirri and trophi</tissue>
    </source>
</reference>
<evidence type="ECO:0000259" key="7">
    <source>
        <dbReference type="PROSITE" id="PS50157"/>
    </source>
</evidence>
<keyword evidence="4" id="KW-0862">Zinc</keyword>
<dbReference type="AlphaFoldDB" id="A0A6A4WCV4"/>
<keyword evidence="3 5" id="KW-0863">Zinc-finger</keyword>
<dbReference type="SMART" id="SM00355">
    <property type="entry name" value="ZnF_C2H2"/>
    <property type="match status" value="2"/>
</dbReference>
<proteinExistence type="predicted"/>
<name>A0A6A4WCV4_AMPAM</name>